<name>A0A1E5C7W2_9GAMM</name>
<organism evidence="3 4">
    <name type="scientific">Enterovibrio norvegicus FF-454</name>
    <dbReference type="NCBI Taxonomy" id="1185651"/>
    <lineage>
        <taxon>Bacteria</taxon>
        <taxon>Pseudomonadati</taxon>
        <taxon>Pseudomonadota</taxon>
        <taxon>Gammaproteobacteria</taxon>
        <taxon>Vibrionales</taxon>
        <taxon>Vibrionaceae</taxon>
        <taxon>Enterovibrio</taxon>
    </lineage>
</organism>
<evidence type="ECO:0000256" key="2">
    <source>
        <dbReference type="SAM" id="Phobius"/>
    </source>
</evidence>
<accession>A0A1E5C7W2</accession>
<protein>
    <submittedName>
        <fullName evidence="3">Uncharacterized protein</fullName>
    </submittedName>
</protein>
<dbReference type="RefSeq" id="WP_016959980.1">
    <property type="nucleotide sequence ID" value="NZ_AJWN02000046.1"/>
</dbReference>
<proteinExistence type="predicted"/>
<dbReference type="AlphaFoldDB" id="A0A1E5C7W2"/>
<feature type="compositionally biased region" description="Polar residues" evidence="1">
    <location>
        <begin position="124"/>
        <end position="140"/>
    </location>
</feature>
<keyword evidence="2" id="KW-0812">Transmembrane</keyword>
<evidence type="ECO:0000256" key="1">
    <source>
        <dbReference type="SAM" id="MobiDB-lite"/>
    </source>
</evidence>
<dbReference type="EMBL" id="AJWN02000046">
    <property type="protein sequence ID" value="OEE61576.1"/>
    <property type="molecule type" value="Genomic_DNA"/>
</dbReference>
<feature type="region of interest" description="Disordered" evidence="1">
    <location>
        <begin position="124"/>
        <end position="144"/>
    </location>
</feature>
<evidence type="ECO:0000313" key="3">
    <source>
        <dbReference type="EMBL" id="OEE61576.1"/>
    </source>
</evidence>
<keyword evidence="2" id="KW-1133">Transmembrane helix</keyword>
<feature type="transmembrane region" description="Helical" evidence="2">
    <location>
        <begin position="44"/>
        <end position="63"/>
    </location>
</feature>
<gene>
    <name evidence="3" type="ORF">A1OK_09465</name>
</gene>
<reference evidence="3 4" key="1">
    <citation type="journal article" date="2012" name="Science">
        <title>Ecological populations of bacteria act as socially cohesive units of antibiotic production and resistance.</title>
        <authorList>
            <person name="Cordero O.X."/>
            <person name="Wildschutte H."/>
            <person name="Kirkup B."/>
            <person name="Proehl S."/>
            <person name="Ngo L."/>
            <person name="Hussain F."/>
            <person name="Le Roux F."/>
            <person name="Mincer T."/>
            <person name="Polz M.F."/>
        </authorList>
    </citation>
    <scope>NUCLEOTIDE SEQUENCE [LARGE SCALE GENOMIC DNA]</scope>
    <source>
        <strain evidence="3 4">FF-454</strain>
    </source>
</reference>
<dbReference type="Proteomes" id="UP000095039">
    <property type="component" value="Unassembled WGS sequence"/>
</dbReference>
<keyword evidence="4" id="KW-1185">Reference proteome</keyword>
<comment type="caution">
    <text evidence="3">The sequence shown here is derived from an EMBL/GenBank/DDBJ whole genome shotgun (WGS) entry which is preliminary data.</text>
</comment>
<keyword evidence="2" id="KW-0472">Membrane</keyword>
<evidence type="ECO:0000313" key="4">
    <source>
        <dbReference type="Proteomes" id="UP000095039"/>
    </source>
</evidence>
<sequence>MTAPFKDEDIVALYKESATETPSDALDNRILAHAKSATRKPVPWWTYAGVAATVGFIALLAPWKWIDQSLQSPAHIELMEAPIPKQNFQQAESLDLESTIVDEIEIEADTAPLEERSLLKSQPTEAFKSMDSQRTPQAKSSAAMKAKLNPFAEVESLLAEGEKQKAIALLKQQLDAQPVLYGSLPDYLKQLLEEEPAESRE</sequence>